<evidence type="ECO:0000313" key="4">
    <source>
        <dbReference type="EMBL" id="ONK57666.1"/>
    </source>
</evidence>
<comment type="similarity">
    <text evidence="1">Belongs to the FMO family.</text>
</comment>
<dbReference type="AlphaFoldDB" id="A0A5P1E9M4"/>
<keyword evidence="5" id="KW-1185">Reference proteome</keyword>
<name>A0A5P1E9M4_ASPOF</name>
<dbReference type="GO" id="GO:0050660">
    <property type="term" value="F:flavin adenine dinucleotide binding"/>
    <property type="evidence" value="ECO:0007669"/>
    <property type="project" value="TreeGrafter"/>
</dbReference>
<dbReference type="InterPro" id="IPR050982">
    <property type="entry name" value="Auxin_biosynth/cation_transpt"/>
</dbReference>
<reference evidence="4" key="1">
    <citation type="submission" date="2016-10" db="EMBL/GenBank/DDBJ databases">
        <title>The evolution of sex chromosomes in Asparagus.</title>
        <authorList>
            <person name="Leebens-Mack J."/>
            <person name="Bowers J."/>
            <person name="Harkess A."/>
            <person name="Ayyampalayam S."/>
        </authorList>
    </citation>
    <scope>NUCLEOTIDE SEQUENCE [LARGE SCALE GENOMIC DNA]</scope>
    <source>
        <tissue evidence="4">Spear</tissue>
    </source>
</reference>
<dbReference type="PANTHER" id="PTHR43539">
    <property type="entry name" value="FLAVIN-BINDING MONOOXYGENASE-LIKE PROTEIN (AFU_ORTHOLOGUE AFUA_4G09220)"/>
    <property type="match status" value="1"/>
</dbReference>
<dbReference type="Gramene" id="ONK57664">
    <property type="protein sequence ID" value="ONK57664"/>
    <property type="gene ID" value="A4U43_C09F2810"/>
</dbReference>
<evidence type="ECO:0000313" key="5">
    <source>
        <dbReference type="Proteomes" id="UP000243459"/>
    </source>
</evidence>
<protein>
    <submittedName>
        <fullName evidence="4">Uncharacterized protein</fullName>
    </submittedName>
</protein>
<sequence>MTLAQYLPSKLIDNILINLNWIYHGNLSKYGFVRPKLGSLTLKAATGRSAVIDVGTVKEIKSGEIQVVEALQRAG</sequence>
<accession>A0A5P1E9M4</accession>
<proteinExistence type="inferred from homology"/>
<dbReference type="EMBL" id="CM007389">
    <property type="protein sequence ID" value="ONK57664.1"/>
    <property type="molecule type" value="Genomic_DNA"/>
</dbReference>
<reference evidence="5" key="2">
    <citation type="journal article" date="2017" name="Nat. Commun.">
        <title>The asparagus genome sheds light on the origin and evolution of a young Y chromosome.</title>
        <authorList>
            <person name="Harkess A."/>
            <person name="Zhou J."/>
            <person name="Xu C."/>
            <person name="Bowers J.E."/>
            <person name="Van der Hulst R."/>
            <person name="Ayyampalayam S."/>
            <person name="Mercati F."/>
            <person name="Riccardi P."/>
            <person name="McKain M.R."/>
            <person name="Kakrana A."/>
            <person name="Tang H."/>
            <person name="Ray J."/>
            <person name="Groenendijk J."/>
            <person name="Arikit S."/>
            <person name="Mathioni S.M."/>
            <person name="Nakano M."/>
            <person name="Shan H."/>
            <person name="Telgmann-Rauber A."/>
            <person name="Kanno A."/>
            <person name="Yue Z."/>
            <person name="Chen H."/>
            <person name="Li W."/>
            <person name="Chen Y."/>
            <person name="Xu X."/>
            <person name="Zhang Y."/>
            <person name="Luo S."/>
            <person name="Chen H."/>
            <person name="Gao J."/>
            <person name="Mao Z."/>
            <person name="Pires J.C."/>
            <person name="Luo M."/>
            <person name="Kudrna D."/>
            <person name="Wing R.A."/>
            <person name="Meyers B.C."/>
            <person name="Yi K."/>
            <person name="Kong H."/>
            <person name="Lavrijsen P."/>
            <person name="Sunseri F."/>
            <person name="Falavigna A."/>
            <person name="Ye Y."/>
            <person name="Leebens-Mack J.H."/>
            <person name="Chen G."/>
        </authorList>
    </citation>
    <scope>NUCLEOTIDE SEQUENCE [LARGE SCALE GENOMIC DNA]</scope>
    <source>
        <strain evidence="5">cv. DH0086</strain>
    </source>
</reference>
<organism evidence="4 5">
    <name type="scientific">Asparagus officinalis</name>
    <name type="common">Garden asparagus</name>
    <dbReference type="NCBI Taxonomy" id="4686"/>
    <lineage>
        <taxon>Eukaryota</taxon>
        <taxon>Viridiplantae</taxon>
        <taxon>Streptophyta</taxon>
        <taxon>Embryophyta</taxon>
        <taxon>Tracheophyta</taxon>
        <taxon>Spermatophyta</taxon>
        <taxon>Magnoliopsida</taxon>
        <taxon>Liliopsida</taxon>
        <taxon>Asparagales</taxon>
        <taxon>Asparagaceae</taxon>
        <taxon>Asparagoideae</taxon>
        <taxon>Asparagus</taxon>
    </lineage>
</organism>
<dbReference type="Proteomes" id="UP000243459">
    <property type="component" value="Chromosome 9"/>
</dbReference>
<gene>
    <name evidence="3" type="ORF">A4U43_C09F2810</name>
    <name evidence="4" type="ORF">A4U43_C09F2830</name>
</gene>
<evidence type="ECO:0000313" key="3">
    <source>
        <dbReference type="EMBL" id="ONK57664.1"/>
    </source>
</evidence>
<dbReference type="Gramene" id="ONK57666">
    <property type="protein sequence ID" value="ONK57666"/>
    <property type="gene ID" value="A4U43_C09F2830"/>
</dbReference>
<dbReference type="PANTHER" id="PTHR43539:SF9">
    <property type="entry name" value="INDOLE-3-PYRUVATE MONOOXYGENASE YUCCA11-RELATED"/>
    <property type="match status" value="1"/>
</dbReference>
<evidence type="ECO:0000256" key="2">
    <source>
        <dbReference type="ARBA" id="ARBA00023002"/>
    </source>
</evidence>
<keyword evidence="2" id="KW-0560">Oxidoreductase</keyword>
<dbReference type="EMBL" id="CM007389">
    <property type="protein sequence ID" value="ONK57666.1"/>
    <property type="molecule type" value="Genomic_DNA"/>
</dbReference>
<dbReference type="GO" id="GO:0004497">
    <property type="term" value="F:monooxygenase activity"/>
    <property type="evidence" value="ECO:0007669"/>
    <property type="project" value="TreeGrafter"/>
</dbReference>
<evidence type="ECO:0000256" key="1">
    <source>
        <dbReference type="ARBA" id="ARBA00009183"/>
    </source>
</evidence>